<dbReference type="EMBL" id="PICB01000034">
    <property type="protein sequence ID" value="PLP48975.1"/>
    <property type="molecule type" value="Genomic_DNA"/>
</dbReference>
<evidence type="ECO:0000256" key="5">
    <source>
        <dbReference type="ARBA" id="ARBA00022679"/>
    </source>
</evidence>
<organism evidence="11 15">
    <name type="scientific">Klebsiella variicola</name>
    <dbReference type="NCBI Taxonomy" id="244366"/>
    <lineage>
        <taxon>Bacteria</taxon>
        <taxon>Pseudomonadati</taxon>
        <taxon>Pseudomonadota</taxon>
        <taxon>Gammaproteobacteria</taxon>
        <taxon>Enterobacterales</taxon>
        <taxon>Enterobacteriaceae</taxon>
        <taxon>Klebsiella/Raoultella group</taxon>
        <taxon>Klebsiella</taxon>
        <taxon>Klebsiella pneumoniae complex</taxon>
    </lineage>
</organism>
<evidence type="ECO:0000313" key="17">
    <source>
        <dbReference type="Proteomes" id="UP000258928"/>
    </source>
</evidence>
<comment type="similarity">
    <text evidence="2">Belongs to the CitG/MdcB family.</text>
</comment>
<dbReference type="Proteomes" id="UP000234473">
    <property type="component" value="Unassembled WGS sequence"/>
</dbReference>
<dbReference type="PANTHER" id="PTHR30201">
    <property type="entry name" value="TRIPHOSPHORIBOSYL-DEPHOSPHO-COA SYNTHASE"/>
    <property type="match status" value="1"/>
</dbReference>
<keyword evidence="19" id="KW-1185">Reference proteome</keyword>
<evidence type="ECO:0000313" key="14">
    <source>
        <dbReference type="EMBL" id="SXF96513.1"/>
    </source>
</evidence>
<evidence type="ECO:0000313" key="11">
    <source>
        <dbReference type="EMBL" id="PLM95839.1"/>
    </source>
</evidence>
<evidence type="ECO:0000256" key="1">
    <source>
        <dbReference type="ARBA" id="ARBA00001210"/>
    </source>
</evidence>
<evidence type="ECO:0000313" key="18">
    <source>
        <dbReference type="Proteomes" id="UP000516181"/>
    </source>
</evidence>
<keyword evidence="6" id="KW-0547">Nucleotide-binding</keyword>
<evidence type="ECO:0000256" key="3">
    <source>
        <dbReference type="ARBA" id="ARBA00012074"/>
    </source>
</evidence>
<dbReference type="Proteomes" id="UP001176846">
    <property type="component" value="Unassembled WGS sequence"/>
</dbReference>
<reference evidence="10" key="7">
    <citation type="journal article" date="2023" name="Nat. Commun.">
        <title>Genomic dissection of endemic carbapenem resistance reveals metallo-beta-lactamase dissemination through clonal, plasmid and integron transfer.</title>
        <authorList>
            <person name="Macesic N."/>
            <person name="Hawkey J."/>
            <person name="Vezina B."/>
            <person name="Wisniewski J.A."/>
            <person name="Cottingham H."/>
            <person name="Blakeway L.V."/>
            <person name="Harshegyi T."/>
            <person name="Pragastis K."/>
            <person name="Badoordeen G.Z."/>
            <person name="Dennison A."/>
            <person name="Spelman D.W."/>
            <person name="Jenney A.W.J."/>
            <person name="Peleg A.Y."/>
        </authorList>
    </citation>
    <scope>NUCLEOTIDE SEQUENCE</scope>
    <source>
        <strain evidence="10">CPO071</strain>
    </source>
</reference>
<dbReference type="EMBL" id="CAJOXS020000002">
    <property type="protein sequence ID" value="CAH6095672.1"/>
    <property type="molecule type" value="Genomic_DNA"/>
</dbReference>
<reference evidence="15 16" key="1">
    <citation type="submission" date="2017-11" db="EMBL/GenBank/DDBJ databases">
        <authorList>
            <person name="Han C.G."/>
        </authorList>
    </citation>
    <scope>NUCLEOTIDE SEQUENCE [LARGE SCALE GENOMIC DNA]</scope>
    <source>
        <strain evidence="12 16">A5</strain>
        <strain evidence="11 15">A8</strain>
    </source>
</reference>
<accession>A0A0J4QX24</accession>
<keyword evidence="5" id="KW-0808">Transferase</keyword>
<dbReference type="GO" id="GO:0046917">
    <property type="term" value="F:triphosphoribosyl-dephospho-CoA synthase activity"/>
    <property type="evidence" value="ECO:0007669"/>
    <property type="project" value="UniProtKB-EC"/>
</dbReference>
<evidence type="ECO:0000256" key="6">
    <source>
        <dbReference type="ARBA" id="ARBA00022741"/>
    </source>
</evidence>
<dbReference type="EMBL" id="PIDP01000222">
    <property type="protein sequence ID" value="PLM95839.1"/>
    <property type="molecule type" value="Genomic_DNA"/>
</dbReference>
<dbReference type="PANTHER" id="PTHR30201:SF2">
    <property type="entry name" value="2-(5''-TRIPHOSPHORIBOSYL)-3'-DEPHOSPHOCOENZYME-A SYNTHASE"/>
    <property type="match status" value="1"/>
</dbReference>
<dbReference type="InterPro" id="IPR002736">
    <property type="entry name" value="CitG"/>
</dbReference>
<gene>
    <name evidence="8" type="ORF">AN2335V1_2632</name>
    <name evidence="12" type="ORF">CWM98_01680</name>
    <name evidence="11" type="ORF">CWN47_09210</name>
    <name evidence="13" type="ORF">IAP99_23820</name>
    <name evidence="9" type="ORF">NUKP37_33320</name>
    <name evidence="10" type="ORF">QAB22_024500</name>
    <name evidence="14" type="ORF">SAMEA3729809_03604</name>
</gene>
<dbReference type="EMBL" id="UKAS01000011">
    <property type="protein sequence ID" value="SXF96513.1"/>
    <property type="molecule type" value="Genomic_DNA"/>
</dbReference>
<evidence type="ECO:0000313" key="19">
    <source>
        <dbReference type="Proteomes" id="UP000789617"/>
    </source>
</evidence>
<comment type="catalytic activity">
    <reaction evidence="1">
        <text>3'-dephospho-CoA + ATP = 2'-(5''-triphospho-alpha-D-ribosyl)-3'-dephospho-CoA + adenine</text>
        <dbReference type="Rhea" id="RHEA:15117"/>
        <dbReference type="ChEBI" id="CHEBI:16708"/>
        <dbReference type="ChEBI" id="CHEBI:30616"/>
        <dbReference type="ChEBI" id="CHEBI:57328"/>
        <dbReference type="ChEBI" id="CHEBI:61378"/>
        <dbReference type="EC" id="2.4.2.52"/>
    </reaction>
</comment>
<dbReference type="EMBL" id="BQTA01000010">
    <property type="protein sequence ID" value="GKJ96864.1"/>
    <property type="molecule type" value="Genomic_DNA"/>
</dbReference>
<dbReference type="GO" id="GO:0051191">
    <property type="term" value="P:prosthetic group biosynthetic process"/>
    <property type="evidence" value="ECO:0007669"/>
    <property type="project" value="TreeGrafter"/>
</dbReference>
<evidence type="ECO:0000256" key="4">
    <source>
        <dbReference type="ARBA" id="ARBA00020625"/>
    </source>
</evidence>
<evidence type="ECO:0000313" key="12">
    <source>
        <dbReference type="EMBL" id="PLP48975.1"/>
    </source>
</evidence>
<protein>
    <recommendedName>
        <fullName evidence="4">2-(5''-triphosphoribosyl)-3'-dephosphocoenzyme-A synthase</fullName>
        <ecNumber evidence="3">2.4.2.52</ecNumber>
    </recommendedName>
</protein>
<reference evidence="14 17" key="3">
    <citation type="submission" date="2018-08" db="EMBL/GenBank/DDBJ databases">
        <authorList>
            <consortium name="Pathogen Informatics"/>
        </authorList>
    </citation>
    <scope>NUCLEOTIDE SEQUENCE [LARGE SCALE GENOMIC DNA]</scope>
    <source>
        <strain evidence="14 17">EuSCAPE_TR218</strain>
    </source>
</reference>
<reference evidence="10" key="8">
    <citation type="submission" date="2024-01" db="EMBL/GenBank/DDBJ databases">
        <authorList>
            <person name="Macesic N."/>
        </authorList>
    </citation>
    <scope>NUCLEOTIDE SEQUENCE</scope>
    <source>
        <strain evidence="10">CPO071</strain>
    </source>
</reference>
<dbReference type="EMBL" id="CP060807">
    <property type="protein sequence ID" value="QNP24361.1"/>
    <property type="molecule type" value="Genomic_DNA"/>
</dbReference>
<reference evidence="8" key="6">
    <citation type="submission" date="2022-05" db="EMBL/GenBank/DDBJ databases">
        <authorList>
            <person name="Alioto T."/>
            <person name="Alioto T."/>
            <person name="Gomez Garrido J."/>
        </authorList>
    </citation>
    <scope>NUCLEOTIDE SEQUENCE</scope>
    <source>
        <strain evidence="8">0</strain>
    </source>
</reference>
<reference evidence="9" key="5">
    <citation type="journal article" date="2022" name="J. Appl. Microbiol.">
        <title>PCR-based ORF typing of Klebsiella pneumoniae for rapid identification of global clones and transmission events.</title>
        <authorList>
            <person name="Nonogaki R."/>
            <person name="Iijima A."/>
            <person name="Kawamura K."/>
            <person name="Kayama S."/>
            <person name="Sugai M."/>
            <person name="Yagi T."/>
            <person name="Arakawa Y."/>
            <person name="Doi Y."/>
            <person name="Suzuki M."/>
        </authorList>
    </citation>
    <scope>NUCLEOTIDE SEQUENCE</scope>
    <source>
        <strain evidence="9">NUKP-37</strain>
    </source>
</reference>
<evidence type="ECO:0000313" key="13">
    <source>
        <dbReference type="EMBL" id="QNP24361.1"/>
    </source>
</evidence>
<dbReference type="Proteomes" id="UP000516181">
    <property type="component" value="Chromosome"/>
</dbReference>
<name>A0A0B7GFD9_KLEVA</name>
<evidence type="ECO:0000313" key="10">
    <source>
        <dbReference type="EMBL" id="MEC6059662.1"/>
    </source>
</evidence>
<reference evidence="13 18" key="4">
    <citation type="submission" date="2020-08" db="EMBL/GenBank/DDBJ databases">
        <title>Complete genome sequence of Klebsiella pneumoniae KP2757.</title>
        <authorList>
            <person name="Zhang X."/>
        </authorList>
    </citation>
    <scope>NUCLEOTIDE SEQUENCE [LARGE SCALE GENOMIC DNA]</scope>
    <source>
        <strain evidence="13 18">KP2757</strain>
    </source>
</reference>
<keyword evidence="7" id="KW-0067">ATP-binding</keyword>
<evidence type="ECO:0000256" key="2">
    <source>
        <dbReference type="ARBA" id="ARBA00006812"/>
    </source>
</evidence>
<evidence type="ECO:0000313" key="15">
    <source>
        <dbReference type="Proteomes" id="UP000234412"/>
    </source>
</evidence>
<dbReference type="Proteomes" id="UP000234412">
    <property type="component" value="Unassembled WGS sequence"/>
</dbReference>
<proteinExistence type="inferred from homology"/>
<dbReference type="KEGG" id="kpe:KPK_5050"/>
<reference evidence="15 16" key="2">
    <citation type="submission" date="2018-01" db="EMBL/GenBank/DDBJ databases">
        <title>Genomic study of Klebsiella pneumoniae.</title>
        <authorList>
            <person name="Yang Y."/>
            <person name="Bicalho R."/>
        </authorList>
    </citation>
    <scope>NUCLEOTIDE SEQUENCE [LARGE SCALE GENOMIC DNA]</scope>
    <source>
        <strain evidence="12 16">A5</strain>
        <strain evidence="11 15">A8</strain>
    </source>
</reference>
<dbReference type="EMBL" id="JARTTN020000001">
    <property type="protein sequence ID" value="MEC6059662.1"/>
    <property type="molecule type" value="Genomic_DNA"/>
</dbReference>
<evidence type="ECO:0000256" key="7">
    <source>
        <dbReference type="ARBA" id="ARBA00022840"/>
    </source>
</evidence>
<dbReference type="GO" id="GO:0005524">
    <property type="term" value="F:ATP binding"/>
    <property type="evidence" value="ECO:0007669"/>
    <property type="project" value="UniProtKB-KW"/>
</dbReference>
<dbReference type="AlphaFoldDB" id="A0A0B7GFD9"/>
<evidence type="ECO:0000313" key="8">
    <source>
        <dbReference type="EMBL" id="CAH6095672.1"/>
    </source>
</evidence>
<evidence type="ECO:0000313" key="16">
    <source>
        <dbReference type="Proteomes" id="UP000234473"/>
    </source>
</evidence>
<dbReference type="EC" id="2.4.2.52" evidence="3"/>
<dbReference type="Proteomes" id="UP001060507">
    <property type="component" value="Unassembled WGS sequence"/>
</dbReference>
<dbReference type="RefSeq" id="WP_008807153.1">
    <property type="nucleotide sequence ID" value="NC_011283.1"/>
</dbReference>
<accession>A0A0B7GFD9</accession>
<dbReference type="Proteomes" id="UP000789617">
    <property type="component" value="Unassembled WGS sequence"/>
</dbReference>
<sequence>MEETVLLDVQRIQTSEQSSIILHSVRAVDLVNHLVPELHLLDSHSEPYNVQKTVVNCLYAGQQLARERRVVLPLLPESLYLLGGMVIAAGKTIEKKEVITHNRLCEEAGRLLKDEAVWESIDIIRSVALPVYRRLVKEQRTHVASLLQALLHILAWRSESGWARDQAQRILWAGGVFGTAGIDSLIAFDRALAEKEMTFPSLREWLTVTAFLAHFPAGPVFSD</sequence>
<dbReference type="Proteomes" id="UP000258928">
    <property type="component" value="Unassembled WGS sequence"/>
</dbReference>
<evidence type="ECO:0000313" key="9">
    <source>
        <dbReference type="EMBL" id="GKJ96864.1"/>
    </source>
</evidence>